<dbReference type="PANTHER" id="PTHR33673">
    <property type="entry name" value="SUPPRESSOR SRP40-LIKE PROTEIN"/>
    <property type="match status" value="1"/>
</dbReference>
<dbReference type="Gramene" id="ONK71991">
    <property type="protein sequence ID" value="ONK71991"/>
    <property type="gene ID" value="A4U43_C04F14520"/>
</dbReference>
<evidence type="ECO:0000256" key="1">
    <source>
        <dbReference type="SAM" id="MobiDB-lite"/>
    </source>
</evidence>
<protein>
    <submittedName>
        <fullName evidence="2">Uncharacterized protein</fullName>
    </submittedName>
</protein>
<feature type="compositionally biased region" description="Polar residues" evidence="1">
    <location>
        <begin position="135"/>
        <end position="144"/>
    </location>
</feature>
<keyword evidence="3" id="KW-1185">Reference proteome</keyword>
<evidence type="ECO:0000313" key="3">
    <source>
        <dbReference type="Proteomes" id="UP000243459"/>
    </source>
</evidence>
<dbReference type="Proteomes" id="UP000243459">
    <property type="component" value="Chromosome 4"/>
</dbReference>
<organism evidence="2 3">
    <name type="scientific">Asparagus officinalis</name>
    <name type="common">Garden asparagus</name>
    <dbReference type="NCBI Taxonomy" id="4686"/>
    <lineage>
        <taxon>Eukaryota</taxon>
        <taxon>Viridiplantae</taxon>
        <taxon>Streptophyta</taxon>
        <taxon>Embryophyta</taxon>
        <taxon>Tracheophyta</taxon>
        <taxon>Spermatophyta</taxon>
        <taxon>Magnoliopsida</taxon>
        <taxon>Liliopsida</taxon>
        <taxon>Asparagales</taxon>
        <taxon>Asparagaceae</taxon>
        <taxon>Asparagoideae</taxon>
        <taxon>Asparagus</taxon>
    </lineage>
</organism>
<feature type="compositionally biased region" description="Low complexity" evidence="1">
    <location>
        <begin position="109"/>
        <end position="118"/>
    </location>
</feature>
<feature type="compositionally biased region" description="Basic and acidic residues" evidence="1">
    <location>
        <begin position="94"/>
        <end position="108"/>
    </location>
</feature>
<proteinExistence type="predicted"/>
<feature type="compositionally biased region" description="Basic and acidic residues" evidence="1">
    <location>
        <begin position="119"/>
        <end position="131"/>
    </location>
</feature>
<feature type="region of interest" description="Disordered" evidence="1">
    <location>
        <begin position="174"/>
        <end position="220"/>
    </location>
</feature>
<sequence>MEWSVASMNPYSASKWEIRAFREKNVFLMGRSGSSLPVHRMVFRPRQYHPFPPQFLRHYHRYHRLPPPNRRPRLQPPPVSVEEPPATPVSSNRVRFEGGDGLEEREAADATNADASRAAVKDSSIDKEKPGQEAGNFSESISRLSDGSTASFRSFAFPMGWGEKWLDEGRAGASKDAVPSCTAAEQQTPKISDNVVDASEAPEVTSSDPPASAPPAEEEKGWFSSCFSCCSFCK</sequence>
<feature type="region of interest" description="Disordered" evidence="1">
    <location>
        <begin position="63"/>
        <end position="144"/>
    </location>
</feature>
<dbReference type="EMBL" id="CM007384">
    <property type="protein sequence ID" value="ONK71991.1"/>
    <property type="molecule type" value="Genomic_DNA"/>
</dbReference>
<feature type="compositionally biased region" description="Pro residues" evidence="1">
    <location>
        <begin position="65"/>
        <end position="79"/>
    </location>
</feature>
<dbReference type="AlphaFoldDB" id="A0A5P1F5N4"/>
<accession>A0A5P1F5N4</accession>
<reference evidence="3" key="1">
    <citation type="journal article" date="2017" name="Nat. Commun.">
        <title>The asparagus genome sheds light on the origin and evolution of a young Y chromosome.</title>
        <authorList>
            <person name="Harkess A."/>
            <person name="Zhou J."/>
            <person name="Xu C."/>
            <person name="Bowers J.E."/>
            <person name="Van der Hulst R."/>
            <person name="Ayyampalayam S."/>
            <person name="Mercati F."/>
            <person name="Riccardi P."/>
            <person name="McKain M.R."/>
            <person name="Kakrana A."/>
            <person name="Tang H."/>
            <person name="Ray J."/>
            <person name="Groenendijk J."/>
            <person name="Arikit S."/>
            <person name="Mathioni S.M."/>
            <person name="Nakano M."/>
            <person name="Shan H."/>
            <person name="Telgmann-Rauber A."/>
            <person name="Kanno A."/>
            <person name="Yue Z."/>
            <person name="Chen H."/>
            <person name="Li W."/>
            <person name="Chen Y."/>
            <person name="Xu X."/>
            <person name="Zhang Y."/>
            <person name="Luo S."/>
            <person name="Chen H."/>
            <person name="Gao J."/>
            <person name="Mao Z."/>
            <person name="Pires J.C."/>
            <person name="Luo M."/>
            <person name="Kudrna D."/>
            <person name="Wing R.A."/>
            <person name="Meyers B.C."/>
            <person name="Yi K."/>
            <person name="Kong H."/>
            <person name="Lavrijsen P."/>
            <person name="Sunseri F."/>
            <person name="Falavigna A."/>
            <person name="Ye Y."/>
            <person name="Leebens-Mack J.H."/>
            <person name="Chen G."/>
        </authorList>
    </citation>
    <scope>NUCLEOTIDE SEQUENCE [LARGE SCALE GENOMIC DNA]</scope>
    <source>
        <strain evidence="3">cv. DH0086</strain>
    </source>
</reference>
<gene>
    <name evidence="2" type="ORF">A4U43_C04F14520</name>
</gene>
<name>A0A5P1F5N4_ASPOF</name>
<dbReference type="PANTHER" id="PTHR33673:SF3">
    <property type="entry name" value="SUPPRESSOR SRP40-LIKE PROTEIN"/>
    <property type="match status" value="1"/>
</dbReference>
<evidence type="ECO:0000313" key="2">
    <source>
        <dbReference type="EMBL" id="ONK71991.1"/>
    </source>
</evidence>